<dbReference type="PANTHER" id="PTHR30005:SF0">
    <property type="entry name" value="RETROGRADE REGULATION PROTEIN 2"/>
    <property type="match status" value="1"/>
</dbReference>
<sequence>MNRGDERMTNLVVIDLGSNSARMKIFSIDKYGSYTVEGEYREYVRLSENMGKDRILQDEPMKRTVKALKDFKEIYSQYDDVVIHNVATAAVRQAKNRKEFLDMVKKEVGLSLNVITGEVEAYLDYLGVVNTLPVRNGIIMDTGGASTELIWVQNGECRQRVSLPIGAVLLSQNFDLTDEISASRLYEAMNAAGKTISTVRWLGEVHNLPVIALGGSNRTIAKIHRRELSSEIDDLPDIHGMHLSPQYIFDLVTKLISINKEERMRIPGLAKNRADVIVGGLIPMSLILRNLQVSEVVFSNHGLRDGLLYEYLQSHKND</sequence>
<comment type="caution">
    <text evidence="3">The sequence shown here is derived from an EMBL/GenBank/DDBJ whole genome shotgun (WGS) entry which is preliminary data.</text>
</comment>
<dbReference type="Pfam" id="PF02541">
    <property type="entry name" value="Ppx-GppA"/>
    <property type="match status" value="1"/>
</dbReference>
<dbReference type="InterPro" id="IPR050273">
    <property type="entry name" value="GppA/Ppx_hydrolase"/>
</dbReference>
<dbReference type="InterPro" id="IPR003695">
    <property type="entry name" value="Ppx_GppA_N"/>
</dbReference>
<dbReference type="PATRIC" id="fig|1423754.3.peg.101"/>
<dbReference type="STRING" id="1423754.FC39_GL000096"/>
<protein>
    <submittedName>
        <fullName evidence="3">Exopolyphosphatase</fullName>
    </submittedName>
</protein>
<dbReference type="GO" id="GO:0006357">
    <property type="term" value="P:regulation of transcription by RNA polymerase II"/>
    <property type="evidence" value="ECO:0007669"/>
    <property type="project" value="TreeGrafter"/>
</dbReference>
<organism evidence="3 4">
    <name type="scientific">Lactobacillus hamsteri DSM 5661 = JCM 6256</name>
    <dbReference type="NCBI Taxonomy" id="1423754"/>
    <lineage>
        <taxon>Bacteria</taxon>
        <taxon>Bacillati</taxon>
        <taxon>Bacillota</taxon>
        <taxon>Bacilli</taxon>
        <taxon>Lactobacillales</taxon>
        <taxon>Lactobacillaceae</taxon>
        <taxon>Lactobacillus</taxon>
    </lineage>
</organism>
<evidence type="ECO:0000256" key="1">
    <source>
        <dbReference type="ARBA" id="ARBA00007125"/>
    </source>
</evidence>
<dbReference type="eggNOG" id="COG0248">
    <property type="taxonomic scope" value="Bacteria"/>
</dbReference>
<dbReference type="Proteomes" id="UP000051223">
    <property type="component" value="Unassembled WGS sequence"/>
</dbReference>
<evidence type="ECO:0000313" key="4">
    <source>
        <dbReference type="Proteomes" id="UP000051223"/>
    </source>
</evidence>
<dbReference type="Gene3D" id="3.30.420.40">
    <property type="match status" value="1"/>
</dbReference>
<dbReference type="SUPFAM" id="SSF53067">
    <property type="entry name" value="Actin-like ATPase domain"/>
    <property type="match status" value="2"/>
</dbReference>
<accession>A0A0R1Y771</accession>
<dbReference type="PANTHER" id="PTHR30005">
    <property type="entry name" value="EXOPOLYPHOSPHATASE"/>
    <property type="match status" value="1"/>
</dbReference>
<comment type="similarity">
    <text evidence="1">Belongs to the GppA/Ppx family.</text>
</comment>
<gene>
    <name evidence="3" type="ORF">FC39_GL000096</name>
</gene>
<dbReference type="EMBL" id="AZGI01000075">
    <property type="protein sequence ID" value="KRM37637.1"/>
    <property type="molecule type" value="Genomic_DNA"/>
</dbReference>
<reference evidence="3 4" key="1">
    <citation type="journal article" date="2015" name="Genome Announc.">
        <title>Expanding the biotechnology potential of lactobacilli through comparative genomics of 213 strains and associated genera.</title>
        <authorList>
            <person name="Sun Z."/>
            <person name="Harris H.M."/>
            <person name="McCann A."/>
            <person name="Guo C."/>
            <person name="Argimon S."/>
            <person name="Zhang W."/>
            <person name="Yang X."/>
            <person name="Jeffery I.B."/>
            <person name="Cooney J.C."/>
            <person name="Kagawa T.F."/>
            <person name="Liu W."/>
            <person name="Song Y."/>
            <person name="Salvetti E."/>
            <person name="Wrobel A."/>
            <person name="Rasinkangas P."/>
            <person name="Parkhill J."/>
            <person name="Rea M.C."/>
            <person name="O'Sullivan O."/>
            <person name="Ritari J."/>
            <person name="Douillard F.P."/>
            <person name="Paul Ross R."/>
            <person name="Yang R."/>
            <person name="Briner A.E."/>
            <person name="Felis G.E."/>
            <person name="de Vos W.M."/>
            <person name="Barrangou R."/>
            <person name="Klaenhammer T.R."/>
            <person name="Caufield P.W."/>
            <person name="Cui Y."/>
            <person name="Zhang H."/>
            <person name="O'Toole P.W."/>
        </authorList>
    </citation>
    <scope>NUCLEOTIDE SEQUENCE [LARGE SCALE GENOMIC DNA]</scope>
    <source>
        <strain evidence="3 4">DSM 5661</strain>
    </source>
</reference>
<dbReference type="Gene3D" id="3.30.420.150">
    <property type="entry name" value="Exopolyphosphatase. Domain 2"/>
    <property type="match status" value="1"/>
</dbReference>
<evidence type="ECO:0000259" key="2">
    <source>
        <dbReference type="Pfam" id="PF02541"/>
    </source>
</evidence>
<dbReference type="CDD" id="cd24052">
    <property type="entry name" value="ASKHA_NBD_HpPPX-GppA-like"/>
    <property type="match status" value="1"/>
</dbReference>
<evidence type="ECO:0000313" key="3">
    <source>
        <dbReference type="EMBL" id="KRM37637.1"/>
    </source>
</evidence>
<name>A0A0R1Y771_9LACO</name>
<feature type="domain" description="Ppx/GppA phosphatase N-terminal" evidence="2">
    <location>
        <begin position="39"/>
        <end position="315"/>
    </location>
</feature>
<proteinExistence type="inferred from homology"/>
<keyword evidence="4" id="KW-1185">Reference proteome</keyword>
<dbReference type="AlphaFoldDB" id="A0A0R1Y771"/>
<dbReference type="InterPro" id="IPR043129">
    <property type="entry name" value="ATPase_NBD"/>
</dbReference>